<feature type="domain" description="HTH cro/C1-type" evidence="5">
    <location>
        <begin position="2"/>
        <end position="37"/>
    </location>
</feature>
<accession>A0A2D6YJR6</accession>
<dbReference type="Pfam" id="PF00356">
    <property type="entry name" value="LacI"/>
    <property type="match status" value="1"/>
</dbReference>
<sequence length="371" mass="40820">MKITIQDLADHLGISKGTVSRALRGYKDVSAATVERVQQAAKELGYQPSAVAQGIKTGLARSVGLILLSESSAASPPFLMQFINGISTSIAKQGYTLTVATAQSDAEMVELHRDLFVQRKVDGFILPRTTQNDPRIQILDQLEAPLVLYGQTENLTQYSWFDINQVECFRRSTTRLLDFGHKHLAFLGGDAPLFYNSLRRKGVELGIQEFDQGEVQLQIFENITTVADGLECALRLLKSTQPPTAFLCALDLSALGVIRATKQLELIPGEHVSVIGYEGIPEGEFSEPGLTTFEVDQYEAGSQCGVKLMQLIHEKGAKVSGTLTMAVLLERGSDGPVRFNSGELATFIRNRRRLLSSQETLQQMTEKSLRN</sequence>
<dbReference type="InterPro" id="IPR028082">
    <property type="entry name" value="Peripla_BP_I"/>
</dbReference>
<comment type="caution">
    <text evidence="6">The sequence shown here is derived from an EMBL/GenBank/DDBJ whole genome shotgun (WGS) entry which is preliminary data.</text>
</comment>
<gene>
    <name evidence="6" type="ORF">CMN54_08340</name>
</gene>
<name>A0A2D6YJR6_9DELT</name>
<dbReference type="SMART" id="SM00354">
    <property type="entry name" value="HTH_LACI"/>
    <property type="match status" value="1"/>
</dbReference>
<dbReference type="PANTHER" id="PTHR30146:SF109">
    <property type="entry name" value="HTH-TYPE TRANSCRIPTIONAL REGULATOR GALS"/>
    <property type="match status" value="1"/>
</dbReference>
<dbReference type="SUPFAM" id="SSF53822">
    <property type="entry name" value="Periplasmic binding protein-like I"/>
    <property type="match status" value="1"/>
</dbReference>
<reference evidence="7" key="1">
    <citation type="submission" date="2017-09" db="EMBL/GenBank/DDBJ databases">
        <title>The Reconstruction of 2,631 Draft Metagenome-Assembled Genomes from the Global Oceans.</title>
        <authorList>
            <person name="Tully B.J."/>
            <person name="Graham E.D."/>
            <person name="Heidelberg J.F."/>
        </authorList>
    </citation>
    <scope>NUCLEOTIDE SEQUENCE [LARGE SCALE GENOMIC DNA]</scope>
</reference>
<dbReference type="EMBL" id="NZEX01000092">
    <property type="protein sequence ID" value="MAH63436.1"/>
    <property type="molecule type" value="Genomic_DNA"/>
</dbReference>
<dbReference type="CDD" id="cd01392">
    <property type="entry name" value="HTH_LacI"/>
    <property type="match status" value="1"/>
</dbReference>
<keyword evidence="2" id="KW-0238">DNA-binding</keyword>
<dbReference type="PANTHER" id="PTHR30146">
    <property type="entry name" value="LACI-RELATED TRANSCRIPTIONAL REPRESSOR"/>
    <property type="match status" value="1"/>
</dbReference>
<dbReference type="InterPro" id="IPR000843">
    <property type="entry name" value="HTH_LacI"/>
</dbReference>
<dbReference type="PROSITE" id="PS50932">
    <property type="entry name" value="HTH_LACI_2"/>
    <property type="match status" value="1"/>
</dbReference>
<protein>
    <submittedName>
        <fullName evidence="6">LacI family transcriptional regulator</fullName>
    </submittedName>
</protein>
<evidence type="ECO:0000313" key="7">
    <source>
        <dbReference type="Proteomes" id="UP000226525"/>
    </source>
</evidence>
<dbReference type="SUPFAM" id="SSF47413">
    <property type="entry name" value="lambda repressor-like DNA-binding domains"/>
    <property type="match status" value="1"/>
</dbReference>
<evidence type="ECO:0000259" key="5">
    <source>
        <dbReference type="PROSITE" id="PS50943"/>
    </source>
</evidence>
<dbReference type="Gene3D" id="1.10.260.40">
    <property type="entry name" value="lambda repressor-like DNA-binding domains"/>
    <property type="match status" value="1"/>
</dbReference>
<dbReference type="PROSITE" id="PS50943">
    <property type="entry name" value="HTH_CROC1"/>
    <property type="match status" value="1"/>
</dbReference>
<evidence type="ECO:0000313" key="6">
    <source>
        <dbReference type="EMBL" id="MAH63436.1"/>
    </source>
</evidence>
<dbReference type="InterPro" id="IPR046335">
    <property type="entry name" value="LacI/GalR-like_sensor"/>
</dbReference>
<dbReference type="Proteomes" id="UP000226525">
    <property type="component" value="Unassembled WGS sequence"/>
</dbReference>
<dbReference type="AlphaFoldDB" id="A0A2D6YJR6"/>
<evidence type="ECO:0000259" key="4">
    <source>
        <dbReference type="PROSITE" id="PS50932"/>
    </source>
</evidence>
<keyword evidence="1" id="KW-0805">Transcription regulation</keyword>
<dbReference type="Pfam" id="PF13377">
    <property type="entry name" value="Peripla_BP_3"/>
    <property type="match status" value="1"/>
</dbReference>
<dbReference type="GO" id="GO:0003700">
    <property type="term" value="F:DNA-binding transcription factor activity"/>
    <property type="evidence" value="ECO:0007669"/>
    <property type="project" value="TreeGrafter"/>
</dbReference>
<evidence type="ECO:0000256" key="1">
    <source>
        <dbReference type="ARBA" id="ARBA00023015"/>
    </source>
</evidence>
<dbReference type="Gene3D" id="3.40.50.2300">
    <property type="match status" value="2"/>
</dbReference>
<evidence type="ECO:0000256" key="2">
    <source>
        <dbReference type="ARBA" id="ARBA00023125"/>
    </source>
</evidence>
<proteinExistence type="predicted"/>
<dbReference type="InterPro" id="IPR010982">
    <property type="entry name" value="Lambda_DNA-bd_dom_sf"/>
</dbReference>
<dbReference type="InterPro" id="IPR001387">
    <property type="entry name" value="Cro/C1-type_HTH"/>
</dbReference>
<organism evidence="6 7">
    <name type="scientific">SAR324 cluster bacterium</name>
    <dbReference type="NCBI Taxonomy" id="2024889"/>
    <lineage>
        <taxon>Bacteria</taxon>
        <taxon>Deltaproteobacteria</taxon>
        <taxon>SAR324 cluster</taxon>
    </lineage>
</organism>
<feature type="domain" description="HTH lacI-type" evidence="4">
    <location>
        <begin position="3"/>
        <end position="57"/>
    </location>
</feature>
<dbReference type="GO" id="GO:0000976">
    <property type="term" value="F:transcription cis-regulatory region binding"/>
    <property type="evidence" value="ECO:0007669"/>
    <property type="project" value="TreeGrafter"/>
</dbReference>
<keyword evidence="3" id="KW-0804">Transcription</keyword>
<evidence type="ECO:0000256" key="3">
    <source>
        <dbReference type="ARBA" id="ARBA00023163"/>
    </source>
</evidence>